<evidence type="ECO:0000256" key="3">
    <source>
        <dbReference type="SAM" id="MobiDB-lite"/>
    </source>
</evidence>
<evidence type="ECO:0000259" key="5">
    <source>
        <dbReference type="PROSITE" id="PS51915"/>
    </source>
</evidence>
<reference evidence="7" key="2">
    <citation type="submission" date="2021-02" db="UniProtKB">
        <authorList>
            <consortium name="EnsemblMetazoa"/>
        </authorList>
    </citation>
    <scope>IDENTIFICATION</scope>
    <source>
        <strain evidence="7">JHB</strain>
    </source>
</reference>
<dbReference type="Proteomes" id="UP000002320">
    <property type="component" value="Unassembled WGS sequence"/>
</dbReference>
<feature type="compositionally biased region" description="Acidic residues" evidence="3">
    <location>
        <begin position="1302"/>
        <end position="1312"/>
    </location>
</feature>
<dbReference type="InterPro" id="IPR013087">
    <property type="entry name" value="Znf_C2H2_type"/>
</dbReference>
<feature type="region of interest" description="Disordered" evidence="3">
    <location>
        <begin position="151"/>
        <end position="178"/>
    </location>
</feature>
<evidence type="ECO:0000259" key="4">
    <source>
        <dbReference type="PROSITE" id="PS50157"/>
    </source>
</evidence>
<feature type="binding site" evidence="2">
    <location>
        <position position="1203"/>
    </location>
    <ligand>
        <name>Zn(2+)</name>
        <dbReference type="ChEBI" id="CHEBI:29105"/>
    </ligand>
</feature>
<evidence type="ECO:0000313" key="8">
    <source>
        <dbReference type="Proteomes" id="UP000002320"/>
    </source>
</evidence>
<dbReference type="Gene3D" id="3.40.1800.20">
    <property type="match status" value="1"/>
</dbReference>
<feature type="domain" description="ZAD" evidence="5">
    <location>
        <begin position="1201"/>
        <end position="1277"/>
    </location>
</feature>
<keyword evidence="1" id="KW-0863">Zinc-finger</keyword>
<dbReference type="OrthoDB" id="7768999at2759"/>
<evidence type="ECO:0000313" key="7">
    <source>
        <dbReference type="EnsemblMetazoa" id="CPIJ000628-PA"/>
    </source>
</evidence>
<accession>B0W107</accession>
<dbReference type="SMART" id="SM00868">
    <property type="entry name" value="zf-AD"/>
    <property type="match status" value="1"/>
</dbReference>
<feature type="domain" description="C2H2-type" evidence="4">
    <location>
        <begin position="1371"/>
        <end position="1399"/>
    </location>
</feature>
<evidence type="ECO:0000256" key="2">
    <source>
        <dbReference type="PROSITE-ProRule" id="PRU01263"/>
    </source>
</evidence>
<dbReference type="GO" id="GO:0005634">
    <property type="term" value="C:nucleus"/>
    <property type="evidence" value="ECO:0007669"/>
    <property type="project" value="InterPro"/>
</dbReference>
<feature type="region of interest" description="Disordered" evidence="3">
    <location>
        <begin position="270"/>
        <end position="296"/>
    </location>
</feature>
<keyword evidence="2" id="KW-0479">Metal-binding</keyword>
<dbReference type="Pfam" id="PF07776">
    <property type="entry name" value="zf-AD"/>
    <property type="match status" value="1"/>
</dbReference>
<reference evidence="6" key="1">
    <citation type="submission" date="2007-03" db="EMBL/GenBank/DDBJ databases">
        <title>Annotation of Culex pipiens quinquefasciatus.</title>
        <authorList>
            <consortium name="The Broad Institute Genome Sequencing Platform"/>
            <person name="Atkinson P.W."/>
            <person name="Hemingway J."/>
            <person name="Christensen B.M."/>
            <person name="Higgs S."/>
            <person name="Kodira C."/>
            <person name="Hannick L."/>
            <person name="Megy K."/>
            <person name="O'Leary S."/>
            <person name="Pearson M."/>
            <person name="Haas B.J."/>
            <person name="Mauceli E."/>
            <person name="Wortman J.R."/>
            <person name="Lee N.H."/>
            <person name="Guigo R."/>
            <person name="Stanke M."/>
            <person name="Alvarado L."/>
            <person name="Amedeo P."/>
            <person name="Antoine C.H."/>
            <person name="Arensburger P."/>
            <person name="Bidwell S.L."/>
            <person name="Crawford M."/>
            <person name="Camaro F."/>
            <person name="Devon K."/>
            <person name="Engels R."/>
            <person name="Hammond M."/>
            <person name="Howarth C."/>
            <person name="Koehrsen M."/>
            <person name="Lawson D."/>
            <person name="Montgomery P."/>
            <person name="Nene V."/>
            <person name="Nusbaum C."/>
            <person name="Puiu D."/>
            <person name="Romero-Severson J."/>
            <person name="Severson D.W."/>
            <person name="Shumway M."/>
            <person name="Sisk P."/>
            <person name="Stolte C."/>
            <person name="Zeng Q."/>
            <person name="Eisenstadt E."/>
            <person name="Fraser-Liggett C."/>
            <person name="Strausberg R."/>
            <person name="Galagan J."/>
            <person name="Birren B."/>
            <person name="Collins F.H."/>
        </authorList>
    </citation>
    <scope>NUCLEOTIDE SEQUENCE [LARGE SCALE GENOMIC DNA]</scope>
    <source>
        <strain evidence="6">JHB</strain>
    </source>
</reference>
<feature type="binding site" evidence="2">
    <location>
        <position position="1250"/>
    </location>
    <ligand>
        <name>Zn(2+)</name>
        <dbReference type="ChEBI" id="CHEBI:29105"/>
    </ligand>
</feature>
<feature type="compositionally biased region" description="Polar residues" evidence="3">
    <location>
        <begin position="271"/>
        <end position="286"/>
    </location>
</feature>
<protein>
    <recommendedName>
        <fullName evidence="9">C2H2-type domain-containing protein</fullName>
    </recommendedName>
</protein>
<feature type="region of interest" description="Disordered" evidence="3">
    <location>
        <begin position="1281"/>
        <end position="1330"/>
    </location>
</feature>
<dbReference type="PROSITE" id="PS51915">
    <property type="entry name" value="ZAD"/>
    <property type="match status" value="1"/>
</dbReference>
<feature type="domain" description="C2H2-type" evidence="4">
    <location>
        <begin position="1335"/>
        <end position="1363"/>
    </location>
</feature>
<feature type="binding site" evidence="2">
    <location>
        <position position="1206"/>
    </location>
    <ligand>
        <name>Zn(2+)</name>
        <dbReference type="ChEBI" id="CHEBI:29105"/>
    </ligand>
</feature>
<gene>
    <name evidence="7" type="primary">6031643</name>
    <name evidence="6" type="ORF">CpipJ_CPIJ000628</name>
</gene>
<dbReference type="SMART" id="SM00355">
    <property type="entry name" value="ZnF_C2H2"/>
    <property type="match status" value="4"/>
</dbReference>
<dbReference type="HOGENOM" id="CLU_251593_0_0_1"/>
<dbReference type="VEuPathDB" id="VectorBase:CQUJHB001199"/>
<dbReference type="Gene3D" id="3.30.160.60">
    <property type="entry name" value="Classic Zinc Finger"/>
    <property type="match status" value="1"/>
</dbReference>
<feature type="compositionally biased region" description="Basic and acidic residues" evidence="3">
    <location>
        <begin position="1288"/>
        <end position="1301"/>
    </location>
</feature>
<dbReference type="InParanoid" id="B0W107"/>
<proteinExistence type="predicted"/>
<keyword evidence="8" id="KW-1185">Reference proteome</keyword>
<dbReference type="KEGG" id="cqu:CpipJ_CPIJ000628"/>
<evidence type="ECO:0008006" key="9">
    <source>
        <dbReference type="Google" id="ProtNLM"/>
    </source>
</evidence>
<dbReference type="EMBL" id="DS231819">
    <property type="protein sequence ID" value="EDS42824.1"/>
    <property type="molecule type" value="Genomic_DNA"/>
</dbReference>
<dbReference type="SUPFAM" id="SSF57716">
    <property type="entry name" value="Glucocorticoid receptor-like (DNA-binding domain)"/>
    <property type="match status" value="1"/>
</dbReference>
<dbReference type="PROSITE" id="PS50157">
    <property type="entry name" value="ZINC_FINGER_C2H2_2"/>
    <property type="match status" value="2"/>
</dbReference>
<name>B0W107_CULQU</name>
<organism>
    <name type="scientific">Culex quinquefasciatus</name>
    <name type="common">Southern house mosquito</name>
    <name type="synonym">Culex pungens</name>
    <dbReference type="NCBI Taxonomy" id="7176"/>
    <lineage>
        <taxon>Eukaryota</taxon>
        <taxon>Metazoa</taxon>
        <taxon>Ecdysozoa</taxon>
        <taxon>Arthropoda</taxon>
        <taxon>Hexapoda</taxon>
        <taxon>Insecta</taxon>
        <taxon>Pterygota</taxon>
        <taxon>Neoptera</taxon>
        <taxon>Endopterygota</taxon>
        <taxon>Diptera</taxon>
        <taxon>Nematocera</taxon>
        <taxon>Culicoidea</taxon>
        <taxon>Culicidae</taxon>
        <taxon>Culicinae</taxon>
        <taxon>Culicini</taxon>
        <taxon>Culex</taxon>
        <taxon>Culex</taxon>
    </lineage>
</organism>
<keyword evidence="2" id="KW-0862">Zinc</keyword>
<feature type="binding site" evidence="2">
    <location>
        <position position="1253"/>
    </location>
    <ligand>
        <name>Zn(2+)</name>
        <dbReference type="ChEBI" id="CHEBI:29105"/>
    </ligand>
</feature>
<dbReference type="VEuPathDB" id="VectorBase:CPIJ000628"/>
<evidence type="ECO:0000313" key="6">
    <source>
        <dbReference type="EMBL" id="EDS42824.1"/>
    </source>
</evidence>
<evidence type="ECO:0000256" key="1">
    <source>
        <dbReference type="PROSITE-ProRule" id="PRU00042"/>
    </source>
</evidence>
<dbReference type="GO" id="GO:0008270">
    <property type="term" value="F:zinc ion binding"/>
    <property type="evidence" value="ECO:0007669"/>
    <property type="project" value="UniProtKB-UniRule"/>
</dbReference>
<dbReference type="InterPro" id="IPR012934">
    <property type="entry name" value="Znf_AD"/>
</dbReference>
<sequence length="1446" mass="166315">MTDKVDQPRNNLASYVGSWIPAIRDYIEHKEDGFYCRIESFDCKYVQKLLRPSNFVRHFRNEHTTASIEKGFFRKCYKKARPAQPDSPASAPSLHQRRLVAERAKDFVVRREGSFLCNIDPSSECPYRQTQFRKHIFLHHLVTRHPLKAREHGMSEVKRRHAKPGQKRPLEAKTPVDAGSGIDATVRKHIQLNGQKHQCRISAEFCFYFQTQFNSHNFYRHFYTVHPQEAAEHGISREDYLNLVNGPPQQQQQVVMQSDSSTEDLAERATEQSGATVESVDQQVEASDSESGDNRIHQVKQEVYQRMMYARKVKDLVTECIRKEGDITCCAIDDGKNCHFYQVQIHYHNFFRHICRVHTEEARRRGFFTPTIHSTQKRVSKAKEASSKTKKVKQMGRLSDMVNECVRHEGSFTYCQIDKHSQYEKGFFKLRPQIKTEKRKGKLCDMVEVCGRHDGNIKRQPVIVDPHKLELAEKVPNFTVRRKASSGRTRYLCNIQPPSGCAYYEPLLHIGNRYRFVNHFIRKHADAALANGFEEAEQSTGVLDGPATIPSPTKRNSVRALVDKFVTKEGVGARCHIRPESGCIYSQKVYIPFNFARHFYKKHPSAFEEHGFSFHESMLGKSDNTRNESENAVAAPPPPLEESVVVKEELDIFDSLPVASIKQEVDPLSEVDQRGEAANEGIGIAQEDDGVENDSVSNVDYETTASESGSYGNHSGSILEFIRKEGRAFHCAIENGRDCDYQQTRLIKGSFERHFRSAHREASLRHGFFQEQEAEAFRRQSSSNSNPKSTTELVEECVREEQNVTYCQINRESDCTYSQQNFNAHNFARHFRKVHPGEAEERGFFEAFARCQDKTETACGGRRSAQHSHRDMVFKNTEVNDEGVHCRIAGYCPYVQKKFLPSNFERHFRRKHPKESVEKGFHKVHDEVLTQIEKRMRAEKFEKLWKECVAKDENGAYCRLVAGCTFFQRSFSKQKFRLHFFQKHNEEATRKGFTEDHGRGGIASEKGLTHDQTETRRNKPLGPFGNSTFQRMVFECTATDEIGTHCRINASENCPFSQNTFNLIDYLRHFRTVHPEEARAKRFFRTPEEFKPRHFVLSSQIMQHVIKTEHKLRCGINPSKPCDFVMEKFSSRDFLRHFCKYHPDEAEENEFLVEVTRSPTMEVDGGSEEESADEPYVAYENPLEQEDVEQQIDTPHEDPSTYCRLCFSVVLPLKPVFTLSDLDDRTLAEQIATCAGIDLNVTAEPFVSICSECVQKLDDIQHFRQRCRTLDNAVRGKLLPSYAPQNDSVKDPSEIEIKDELPSDTDEGEDQTPPEITVDPSNDHSAPEGSANHTFPCCECGVKFNSAQTMIQHYKEKHTAAKPPVIVRKHFKCTDCDTVLPHRSGLSVHRKRYHNPDAPQKQKVYCTMPNCPQFFMGMLLFRRHLKTFHGLTDPAQLALMSVLKQS</sequence>
<dbReference type="PROSITE" id="PS00028">
    <property type="entry name" value="ZINC_FINGER_C2H2_1"/>
    <property type="match status" value="3"/>
</dbReference>
<dbReference type="EnsemblMetazoa" id="CPIJ000628-RA">
    <property type="protein sequence ID" value="CPIJ000628-PA"/>
    <property type="gene ID" value="CPIJ000628"/>
</dbReference>